<dbReference type="EMBL" id="JAQNDL010000001">
    <property type="protein sequence ID" value="MDC0717468.1"/>
    <property type="molecule type" value="Genomic_DNA"/>
</dbReference>
<dbReference type="PANTHER" id="PTHR14097:SF7">
    <property type="entry name" value="OXIDOREDUCTASE HTATIP2"/>
    <property type="match status" value="1"/>
</dbReference>
<evidence type="ECO:0000313" key="3">
    <source>
        <dbReference type="EMBL" id="MDC0717468.1"/>
    </source>
</evidence>
<comment type="caution">
    <text evidence="3">The sequence shown here is derived from an EMBL/GenBank/DDBJ whole genome shotgun (WGS) entry which is preliminary data.</text>
</comment>
<evidence type="ECO:0000259" key="2">
    <source>
        <dbReference type="Pfam" id="PF13460"/>
    </source>
</evidence>
<dbReference type="Pfam" id="PF13460">
    <property type="entry name" value="NAD_binding_10"/>
    <property type="match status" value="1"/>
</dbReference>
<dbReference type="SUPFAM" id="SSF51735">
    <property type="entry name" value="NAD(P)-binding Rossmann-fold domains"/>
    <property type="match status" value="1"/>
</dbReference>
<accession>A0ABT5DXL6</accession>
<dbReference type="InterPro" id="IPR036291">
    <property type="entry name" value="NAD(P)-bd_dom_sf"/>
</dbReference>
<dbReference type="Proteomes" id="UP001221686">
    <property type="component" value="Unassembled WGS sequence"/>
</dbReference>
<feature type="compositionally biased region" description="Polar residues" evidence="1">
    <location>
        <begin position="370"/>
        <end position="395"/>
    </location>
</feature>
<protein>
    <submittedName>
        <fullName evidence="3">NAD(P)H-binding protein</fullName>
    </submittedName>
</protein>
<feature type="domain" description="NAD(P)-binding" evidence="2">
    <location>
        <begin position="440"/>
        <end position="553"/>
    </location>
</feature>
<proteinExistence type="predicted"/>
<sequence length="649" mass="70971">MTDPAFVSCPGLTDDELREVLRELKAARRERSRIHRALAVFRYHADWHQVMWHIARHRLTRVEDHEPLLSVLAETAALDPSSSPDLAQIAADLLTRLPDERDHGLPSGWNPHFDDLVFALFRHDRAPFLAVRPGLPPRLRCALDFVRGRLGERLDEDERADVLAMLLAHAGSVGLTGPHALQLLDDDGEWQELMLATADEVRSVALRFGSGEAWDDGLDAEVRKNRWTRFDDVLPALVRLPLAELLALLLPHRLSAGIVHTLFADRSEDDETLRAAALTLPDDADGVRLRHGIAETLKARAASPVEQCAVQLTRVGPERMRLIKLLATRTPLGVQGLALPSKACPPRSRPACRPTRRGSSLPTCRPWAASSCSRGSASPPATSSAICSRDGSQPTAGRDGAAHRPRPDHACAAKLEPRGPNRATQRAAMNATSRTALLVGATGLVGRELLRQLLADPRYTAVTVLARRSAGVQHDKLTEHLVNFDRPDDWRALATGDHLFSALGTTLKVAGSREAQYRVDYTYQHETARAARQNGAEVYVLVSSTGASAKSPIFYSRMKGELERDTAALEFPRARFLQPGPLDGDRQEQRAGERWTLRILRPLAPILPAAARPIDAAIVARAGITAAFDPTPGPLRLGAADLFRLGSPA</sequence>
<gene>
    <name evidence="3" type="ORF">POL25_11225</name>
</gene>
<dbReference type="PANTHER" id="PTHR14097">
    <property type="entry name" value="OXIDOREDUCTASE HTATIP2"/>
    <property type="match status" value="1"/>
</dbReference>
<feature type="region of interest" description="Disordered" evidence="1">
    <location>
        <begin position="342"/>
        <end position="424"/>
    </location>
</feature>
<dbReference type="Gene3D" id="3.40.50.720">
    <property type="entry name" value="NAD(P)-binding Rossmann-like Domain"/>
    <property type="match status" value="1"/>
</dbReference>
<organism evidence="3 4">
    <name type="scientific">Nannocystis bainbridge</name>
    <dbReference type="NCBI Taxonomy" id="2995303"/>
    <lineage>
        <taxon>Bacteria</taxon>
        <taxon>Pseudomonadati</taxon>
        <taxon>Myxococcota</taxon>
        <taxon>Polyangia</taxon>
        <taxon>Nannocystales</taxon>
        <taxon>Nannocystaceae</taxon>
        <taxon>Nannocystis</taxon>
    </lineage>
</organism>
<dbReference type="InterPro" id="IPR016040">
    <property type="entry name" value="NAD(P)-bd_dom"/>
</dbReference>
<evidence type="ECO:0000256" key="1">
    <source>
        <dbReference type="SAM" id="MobiDB-lite"/>
    </source>
</evidence>
<name>A0ABT5DXL6_9BACT</name>
<evidence type="ECO:0000313" key="4">
    <source>
        <dbReference type="Proteomes" id="UP001221686"/>
    </source>
</evidence>
<keyword evidence="4" id="KW-1185">Reference proteome</keyword>
<reference evidence="3 4" key="1">
    <citation type="submission" date="2022-11" db="EMBL/GenBank/DDBJ databases">
        <title>Minimal conservation of predation-associated metabolite biosynthetic gene clusters underscores biosynthetic potential of Myxococcota including descriptions for ten novel species: Archangium lansinium sp. nov., Myxococcus landrumus sp. nov., Nannocystis bai.</title>
        <authorList>
            <person name="Ahearne A."/>
            <person name="Stevens C."/>
            <person name="Dowd S."/>
        </authorList>
    </citation>
    <scope>NUCLEOTIDE SEQUENCE [LARGE SCALE GENOMIC DNA]</scope>
    <source>
        <strain evidence="3 4">BB15-2</strain>
    </source>
</reference>
<dbReference type="RefSeq" id="WP_272085955.1">
    <property type="nucleotide sequence ID" value="NZ_JAQNDL010000001.1"/>
</dbReference>
<feature type="compositionally biased region" description="Low complexity" evidence="1">
    <location>
        <begin position="344"/>
        <end position="353"/>
    </location>
</feature>
<feature type="compositionally biased region" description="Basic and acidic residues" evidence="1">
    <location>
        <begin position="400"/>
        <end position="419"/>
    </location>
</feature>